<dbReference type="GeneTree" id="ENSGT01050000245928"/>
<dbReference type="EMBL" id="AHAT01029633">
    <property type="status" value="NOT_ANNOTATED_CDS"/>
    <property type="molecule type" value="Genomic_DNA"/>
</dbReference>
<dbReference type="OMA" id="GQRICEA"/>
<dbReference type="eggNOG" id="KOG1075">
    <property type="taxonomic scope" value="Eukaryota"/>
</dbReference>
<dbReference type="Proteomes" id="UP000018468">
    <property type="component" value="Linkage group LG2"/>
</dbReference>
<dbReference type="Ensembl" id="ENSLOCT00000017334.1">
    <property type="protein sequence ID" value="ENSLOCP00000017303.1"/>
    <property type="gene ID" value="ENSLOCG00000014038.1"/>
</dbReference>
<dbReference type="PANTHER" id="PTHR47027">
    <property type="entry name" value="REVERSE TRANSCRIPTASE DOMAIN-CONTAINING PROTEIN"/>
    <property type="match status" value="1"/>
</dbReference>
<dbReference type="InterPro" id="IPR013087">
    <property type="entry name" value="Znf_C2H2_type"/>
</dbReference>
<sequence length="204" mass="23524">AVKIMVYKPICITTLLYGNETWVTYYCHLKTLERFHQRCLLKILRINWEDRCTNSSVLIEAKTSSTEAMILQNQLRWTGHCIRMPNSRLPKQVLYSQLSRGQRICEARGRDTLKTCLRKGQISFMSAGGEVLARERPLWHHMICQTPTHFETYCLSDEADKRRRRKEKGHSQNGTSCPHCSKICGSGIGLLSHLRTHNSTAVTF</sequence>
<feature type="domain" description="C2H2-type" evidence="1">
    <location>
        <begin position="177"/>
        <end position="197"/>
    </location>
</feature>
<name>W5N9J4_LEPOC</name>
<protein>
    <recommendedName>
        <fullName evidence="1">C2H2-type domain-containing protein</fullName>
    </recommendedName>
</protein>
<dbReference type="HOGENOM" id="CLU_102580_0_0_1"/>
<keyword evidence="3" id="KW-1185">Reference proteome</keyword>
<organism evidence="2 3">
    <name type="scientific">Lepisosteus oculatus</name>
    <name type="common">Spotted gar</name>
    <dbReference type="NCBI Taxonomy" id="7918"/>
    <lineage>
        <taxon>Eukaryota</taxon>
        <taxon>Metazoa</taxon>
        <taxon>Chordata</taxon>
        <taxon>Craniata</taxon>
        <taxon>Vertebrata</taxon>
        <taxon>Euteleostomi</taxon>
        <taxon>Actinopterygii</taxon>
        <taxon>Neopterygii</taxon>
        <taxon>Holostei</taxon>
        <taxon>Semionotiformes</taxon>
        <taxon>Lepisosteidae</taxon>
        <taxon>Lepisosteus</taxon>
    </lineage>
</organism>
<accession>W5N9J4</accession>
<dbReference type="InParanoid" id="W5N9J4"/>
<evidence type="ECO:0000313" key="2">
    <source>
        <dbReference type="Ensembl" id="ENSLOCP00000017303.1"/>
    </source>
</evidence>
<dbReference type="PROSITE" id="PS00028">
    <property type="entry name" value="ZINC_FINGER_C2H2_1"/>
    <property type="match status" value="1"/>
</dbReference>
<reference evidence="2" key="2">
    <citation type="submission" date="2025-08" db="UniProtKB">
        <authorList>
            <consortium name="Ensembl"/>
        </authorList>
    </citation>
    <scope>IDENTIFICATION</scope>
</reference>
<dbReference type="STRING" id="7918.ENSLOCP00000017303"/>
<reference evidence="2" key="3">
    <citation type="submission" date="2025-09" db="UniProtKB">
        <authorList>
            <consortium name="Ensembl"/>
        </authorList>
    </citation>
    <scope>IDENTIFICATION</scope>
</reference>
<evidence type="ECO:0000259" key="1">
    <source>
        <dbReference type="PROSITE" id="PS00028"/>
    </source>
</evidence>
<dbReference type="AlphaFoldDB" id="W5N9J4"/>
<reference evidence="3" key="1">
    <citation type="submission" date="2011-12" db="EMBL/GenBank/DDBJ databases">
        <title>The Draft Genome of Lepisosteus oculatus.</title>
        <authorList>
            <consortium name="The Broad Institute Genome Assembly &amp; Analysis Group"/>
            <consortium name="Computational R&amp;D Group"/>
            <consortium name="and Sequencing Platform"/>
            <person name="Di Palma F."/>
            <person name="Alfoldi J."/>
            <person name="Johnson J."/>
            <person name="Berlin A."/>
            <person name="Gnerre S."/>
            <person name="Jaffe D."/>
            <person name="MacCallum I."/>
            <person name="Young S."/>
            <person name="Walker B.J."/>
            <person name="Lander E.S."/>
            <person name="Lindblad-Toh K."/>
        </authorList>
    </citation>
    <scope>NUCLEOTIDE SEQUENCE [LARGE SCALE GENOMIC DNA]</scope>
</reference>
<dbReference type="PANTHER" id="PTHR47027:SF29">
    <property type="entry name" value="C2H2-TYPE DOMAIN-CONTAINING PROTEIN"/>
    <property type="match status" value="1"/>
</dbReference>
<evidence type="ECO:0000313" key="3">
    <source>
        <dbReference type="Proteomes" id="UP000018468"/>
    </source>
</evidence>
<dbReference type="Bgee" id="ENSLOCG00000014038">
    <property type="expression patterns" value="Expressed in testis and 6 other cell types or tissues"/>
</dbReference>
<proteinExistence type="predicted"/>